<evidence type="ECO:0000313" key="1">
    <source>
        <dbReference type="EMBL" id="BAY81693.1"/>
    </source>
</evidence>
<evidence type="ECO:0000313" key="2">
    <source>
        <dbReference type="Proteomes" id="UP000218418"/>
    </source>
</evidence>
<proteinExistence type="predicted"/>
<name>A0A1Z4LKC9_9CYAN</name>
<reference evidence="1 2" key="1">
    <citation type="submission" date="2017-06" db="EMBL/GenBank/DDBJ databases">
        <title>Genome sequencing of cyanobaciteial culture collection at National Institute for Environmental Studies (NIES).</title>
        <authorList>
            <person name="Hirose Y."/>
            <person name="Shimura Y."/>
            <person name="Fujisawa T."/>
            <person name="Nakamura Y."/>
            <person name="Kawachi M."/>
        </authorList>
    </citation>
    <scope>NUCLEOTIDE SEQUENCE [LARGE SCALE GENOMIC DNA]</scope>
    <source>
        <strain evidence="1 2">NIES-267</strain>
    </source>
</reference>
<gene>
    <name evidence="1" type="ORF">NIES267_11700</name>
</gene>
<accession>A0A1Z4LKC9</accession>
<dbReference type="Proteomes" id="UP000218418">
    <property type="component" value="Chromosome"/>
</dbReference>
<sequence>MENGLVQNGEVLERIKNINSPPIPNHVGEMHFKENQIGGGGCY</sequence>
<protein>
    <submittedName>
        <fullName evidence="1">Uncharacterized protein</fullName>
    </submittedName>
</protein>
<organism evidence="1 2">
    <name type="scientific">Calothrix parasitica NIES-267</name>
    <dbReference type="NCBI Taxonomy" id="1973488"/>
    <lineage>
        <taxon>Bacteria</taxon>
        <taxon>Bacillati</taxon>
        <taxon>Cyanobacteriota</taxon>
        <taxon>Cyanophyceae</taxon>
        <taxon>Nostocales</taxon>
        <taxon>Calotrichaceae</taxon>
        <taxon>Calothrix</taxon>
    </lineage>
</organism>
<dbReference type="AlphaFoldDB" id="A0A1Z4LKC9"/>
<dbReference type="EMBL" id="AP018227">
    <property type="protein sequence ID" value="BAY81693.1"/>
    <property type="molecule type" value="Genomic_DNA"/>
</dbReference>
<keyword evidence="2" id="KW-1185">Reference proteome</keyword>